<keyword evidence="2" id="KW-1003">Cell membrane</keyword>
<evidence type="ECO:0000256" key="1">
    <source>
        <dbReference type="ARBA" id="ARBA00004651"/>
    </source>
</evidence>
<dbReference type="EMBL" id="BMOM01000002">
    <property type="protein sequence ID" value="GGL98432.1"/>
    <property type="molecule type" value="Genomic_DNA"/>
</dbReference>
<dbReference type="Pfam" id="PF01943">
    <property type="entry name" value="Polysacc_synt"/>
    <property type="match status" value="1"/>
</dbReference>
<protein>
    <recommendedName>
        <fullName evidence="9">Lipopolysaccharide biosynthesis protein</fullName>
    </recommendedName>
</protein>
<organism evidence="7 8">
    <name type="scientific">Deinococcus aerophilus</name>
    <dbReference type="NCBI Taxonomy" id="522488"/>
    <lineage>
        <taxon>Bacteria</taxon>
        <taxon>Thermotogati</taxon>
        <taxon>Deinococcota</taxon>
        <taxon>Deinococci</taxon>
        <taxon>Deinococcales</taxon>
        <taxon>Deinococcaceae</taxon>
        <taxon>Deinococcus</taxon>
    </lineage>
</organism>
<name>A0ABQ2GIQ7_9DEIO</name>
<feature type="transmembrane region" description="Helical" evidence="6">
    <location>
        <begin position="260"/>
        <end position="282"/>
    </location>
</feature>
<dbReference type="PANTHER" id="PTHR30250">
    <property type="entry name" value="PST FAMILY PREDICTED COLANIC ACID TRANSPORTER"/>
    <property type="match status" value="1"/>
</dbReference>
<evidence type="ECO:0000256" key="6">
    <source>
        <dbReference type="SAM" id="Phobius"/>
    </source>
</evidence>
<dbReference type="InterPro" id="IPR050833">
    <property type="entry name" value="Poly_Biosynth_Transport"/>
</dbReference>
<evidence type="ECO:0000313" key="8">
    <source>
        <dbReference type="Proteomes" id="UP000661918"/>
    </source>
</evidence>
<keyword evidence="5 6" id="KW-0472">Membrane</keyword>
<proteinExistence type="predicted"/>
<evidence type="ECO:0000256" key="2">
    <source>
        <dbReference type="ARBA" id="ARBA00022475"/>
    </source>
</evidence>
<feature type="transmembrane region" description="Helical" evidence="6">
    <location>
        <begin position="58"/>
        <end position="77"/>
    </location>
</feature>
<feature type="transmembrane region" description="Helical" evidence="6">
    <location>
        <begin position="97"/>
        <end position="118"/>
    </location>
</feature>
<evidence type="ECO:0000256" key="4">
    <source>
        <dbReference type="ARBA" id="ARBA00022989"/>
    </source>
</evidence>
<dbReference type="RefSeq" id="WP_229752788.1">
    <property type="nucleotide sequence ID" value="NZ_BMOM01000002.1"/>
</dbReference>
<accession>A0ABQ2GIQ7</accession>
<evidence type="ECO:0000256" key="3">
    <source>
        <dbReference type="ARBA" id="ARBA00022692"/>
    </source>
</evidence>
<feature type="transmembrane region" description="Helical" evidence="6">
    <location>
        <begin position="369"/>
        <end position="387"/>
    </location>
</feature>
<evidence type="ECO:0000313" key="7">
    <source>
        <dbReference type="EMBL" id="GGL98432.1"/>
    </source>
</evidence>
<feature type="transmembrane region" description="Helical" evidence="6">
    <location>
        <begin position="28"/>
        <end position="52"/>
    </location>
</feature>
<feature type="transmembrane region" description="Helical" evidence="6">
    <location>
        <begin position="393"/>
        <end position="414"/>
    </location>
</feature>
<sequence>MPVRSTSTPDTAAEAGVPAARIGLRAGVLWTFGGQVVYSAAQWAMVALLARLGSREDVGIYALGLAVTAPLFLALGLQLRSVQATDAQESHPFAHYFSLRVLSMLLALGLSAALALAYPHAAWAIVWLGVAKALEGLSDVIYGLMQHRERLDLVSRSTLQRGVLGLALLGGLFAATGSVVWGTFGVAVAGGLVLAFYDLPRARRLTQGAAWWTRRVPAALPRLAWPLGAVVGLVSLGSALPRLFIERELGSGPLGVYSALAYVTVAGSVVIVALGTALTTRLSQLFAAGQRRAFVRLTLVLTAAAAAVGGALVLLAALAGEPLLRALYGPAYAGQNGVFLWLNLSGALSYLASCAGFAVTAARRFRQQLPLFVVVTGVLVLACWWLIPAHGLLGAAWAALIAAAAQLLGSWAIVARALQRGPEPQAAPVQVPSAPDPQIQGDA</sequence>
<dbReference type="InterPro" id="IPR002797">
    <property type="entry name" value="Polysacc_synth"/>
</dbReference>
<evidence type="ECO:0000256" key="5">
    <source>
        <dbReference type="ARBA" id="ARBA00023136"/>
    </source>
</evidence>
<comment type="caution">
    <text evidence="7">The sequence shown here is derived from an EMBL/GenBank/DDBJ whole genome shotgun (WGS) entry which is preliminary data.</text>
</comment>
<gene>
    <name evidence="7" type="ORF">GCM10010841_03570</name>
</gene>
<keyword evidence="8" id="KW-1185">Reference proteome</keyword>
<dbReference type="PANTHER" id="PTHR30250:SF11">
    <property type="entry name" value="O-ANTIGEN TRANSPORTER-RELATED"/>
    <property type="match status" value="1"/>
</dbReference>
<comment type="subcellular location">
    <subcellularLocation>
        <location evidence="1">Cell membrane</location>
        <topology evidence="1">Multi-pass membrane protein</topology>
    </subcellularLocation>
</comment>
<feature type="transmembrane region" description="Helical" evidence="6">
    <location>
        <begin position="181"/>
        <end position="199"/>
    </location>
</feature>
<feature type="transmembrane region" description="Helical" evidence="6">
    <location>
        <begin position="294"/>
        <end position="318"/>
    </location>
</feature>
<reference evidence="8" key="1">
    <citation type="journal article" date="2019" name="Int. J. Syst. Evol. Microbiol.">
        <title>The Global Catalogue of Microorganisms (GCM) 10K type strain sequencing project: providing services to taxonomists for standard genome sequencing and annotation.</title>
        <authorList>
            <consortium name="The Broad Institute Genomics Platform"/>
            <consortium name="The Broad Institute Genome Sequencing Center for Infectious Disease"/>
            <person name="Wu L."/>
            <person name="Ma J."/>
        </authorList>
    </citation>
    <scope>NUCLEOTIDE SEQUENCE [LARGE SCALE GENOMIC DNA]</scope>
    <source>
        <strain evidence="8">JCM 15443</strain>
    </source>
</reference>
<feature type="transmembrane region" description="Helical" evidence="6">
    <location>
        <begin position="220"/>
        <end position="240"/>
    </location>
</feature>
<keyword evidence="4 6" id="KW-1133">Transmembrane helix</keyword>
<feature type="transmembrane region" description="Helical" evidence="6">
    <location>
        <begin position="338"/>
        <end position="362"/>
    </location>
</feature>
<keyword evidence="3 6" id="KW-0812">Transmembrane</keyword>
<dbReference type="Proteomes" id="UP000661918">
    <property type="component" value="Unassembled WGS sequence"/>
</dbReference>
<evidence type="ECO:0008006" key="9">
    <source>
        <dbReference type="Google" id="ProtNLM"/>
    </source>
</evidence>